<dbReference type="RefSeq" id="WP_161160456.1">
    <property type="nucleotide sequence ID" value="NZ_WWSR01000009.1"/>
</dbReference>
<feature type="transmembrane region" description="Helical" evidence="1">
    <location>
        <begin position="18"/>
        <end position="38"/>
    </location>
</feature>
<gene>
    <name evidence="2" type="ORF">GT464_05955</name>
</gene>
<keyword evidence="1" id="KW-0812">Transmembrane</keyword>
<name>A0A6N9JJD9_9ACTN</name>
<dbReference type="Proteomes" id="UP000469380">
    <property type="component" value="Unassembled WGS sequence"/>
</dbReference>
<keyword evidence="1" id="KW-0472">Membrane</keyword>
<keyword evidence="1" id="KW-1133">Transmembrane helix</keyword>
<sequence>MFHEITDQELQTRKRRRIIAVVAVLVLAVAIGGGALLVRRAQREQCAAALHDTILNSAKQCCAIEGSYPKSLKHLEEDYGLTINHNDYIVSYEYFAGNIMPSVVVTPR</sequence>
<evidence type="ECO:0000313" key="3">
    <source>
        <dbReference type="Proteomes" id="UP000469380"/>
    </source>
</evidence>
<comment type="caution">
    <text evidence="2">The sequence shown here is derived from an EMBL/GenBank/DDBJ whole genome shotgun (WGS) entry which is preliminary data.</text>
</comment>
<accession>A0A6N9JJD9</accession>
<proteinExistence type="predicted"/>
<organism evidence="2 3">
    <name type="scientific">Collinsella aerofaciens</name>
    <dbReference type="NCBI Taxonomy" id="74426"/>
    <lineage>
        <taxon>Bacteria</taxon>
        <taxon>Bacillati</taxon>
        <taxon>Actinomycetota</taxon>
        <taxon>Coriobacteriia</taxon>
        <taxon>Coriobacteriales</taxon>
        <taxon>Coriobacteriaceae</taxon>
        <taxon>Collinsella</taxon>
    </lineage>
</organism>
<dbReference type="EMBL" id="WWSR01000009">
    <property type="protein sequence ID" value="MZJ39493.1"/>
    <property type="molecule type" value="Genomic_DNA"/>
</dbReference>
<evidence type="ECO:0000256" key="1">
    <source>
        <dbReference type="SAM" id="Phobius"/>
    </source>
</evidence>
<reference evidence="2 3" key="1">
    <citation type="journal article" date="2019" name="Nat. Med.">
        <title>A library of human gut bacterial isolates paired with longitudinal multiomics data enables mechanistic microbiome research.</title>
        <authorList>
            <person name="Poyet M."/>
            <person name="Groussin M."/>
            <person name="Gibbons S.M."/>
            <person name="Avila-Pacheco J."/>
            <person name="Jiang X."/>
            <person name="Kearney S.M."/>
            <person name="Perrotta A.R."/>
            <person name="Berdy B."/>
            <person name="Zhao S."/>
            <person name="Lieberman T.D."/>
            <person name="Swanson P.K."/>
            <person name="Smith M."/>
            <person name="Roesemann S."/>
            <person name="Alexander J.E."/>
            <person name="Rich S.A."/>
            <person name="Livny J."/>
            <person name="Vlamakis H."/>
            <person name="Clish C."/>
            <person name="Bullock K."/>
            <person name="Deik A."/>
            <person name="Scott J."/>
            <person name="Pierce K.A."/>
            <person name="Xavier R.J."/>
            <person name="Alm E.J."/>
        </authorList>
    </citation>
    <scope>NUCLEOTIDE SEQUENCE [LARGE SCALE GENOMIC DNA]</scope>
    <source>
        <strain evidence="2 3">BIOML-A20</strain>
    </source>
</reference>
<evidence type="ECO:0000313" key="2">
    <source>
        <dbReference type="EMBL" id="MZJ39493.1"/>
    </source>
</evidence>
<protein>
    <submittedName>
        <fullName evidence="2">Uncharacterized protein</fullName>
    </submittedName>
</protein>
<dbReference type="AlphaFoldDB" id="A0A6N9JJD9"/>